<dbReference type="PROSITE" id="PS50887">
    <property type="entry name" value="GGDEF"/>
    <property type="match status" value="1"/>
</dbReference>
<dbReference type="CDD" id="cd00130">
    <property type="entry name" value="PAS"/>
    <property type="match status" value="1"/>
</dbReference>
<dbReference type="SUPFAM" id="SSF55073">
    <property type="entry name" value="Nucleotide cyclase"/>
    <property type="match status" value="1"/>
</dbReference>
<dbReference type="NCBIfam" id="TIGR00254">
    <property type="entry name" value="GGDEF"/>
    <property type="match status" value="1"/>
</dbReference>
<dbReference type="Proteomes" id="UP001064971">
    <property type="component" value="Plasmid pDAETH-5"/>
</dbReference>
<feature type="domain" description="GGDEF" evidence="3">
    <location>
        <begin position="159"/>
        <end position="277"/>
    </location>
</feature>
<dbReference type="InterPro" id="IPR000160">
    <property type="entry name" value="GGDEF_dom"/>
</dbReference>
<keyword evidence="5" id="KW-1185">Reference proteome</keyword>
<evidence type="ECO:0000259" key="3">
    <source>
        <dbReference type="PROSITE" id="PS50887"/>
    </source>
</evidence>
<dbReference type="Pfam" id="PF13426">
    <property type="entry name" value="PAS_9"/>
    <property type="match status" value="1"/>
</dbReference>
<dbReference type="Pfam" id="PF00990">
    <property type="entry name" value="GGDEF"/>
    <property type="match status" value="1"/>
</dbReference>
<feature type="domain" description="PAC" evidence="2">
    <location>
        <begin position="78"/>
        <end position="131"/>
    </location>
</feature>
<dbReference type="EMBL" id="AP026565">
    <property type="protein sequence ID" value="BDP44920.1"/>
    <property type="molecule type" value="Genomic_DNA"/>
</dbReference>
<dbReference type="PROSITE" id="PS50112">
    <property type="entry name" value="PAS"/>
    <property type="match status" value="1"/>
</dbReference>
<evidence type="ECO:0000259" key="2">
    <source>
        <dbReference type="PROSITE" id="PS50113"/>
    </source>
</evidence>
<dbReference type="NCBIfam" id="TIGR00229">
    <property type="entry name" value="sensory_box"/>
    <property type="match status" value="1"/>
</dbReference>
<sequence>MIGTAFPLELVWQVLEVADIGLLITDLRRHILYANETFTRETGYTLEEVQGRHCSFLQGPDTDPADVLALREALNRGEPVERVILNYRKDGSPLWYRLRIRPIYVGGVLRYFVGAQEDYSAARAAQVHLEQLAYLDSLTGLGNRRAFDTRLSEHTAQGERLAVLLLDLNGFKQVNDQRGHLAGDTLLREVGHSLGHVTQGVGSAFRLGGDEFAVLLPGADAAEAQRQRERVLAAVQCLDGGSLRVAVGSACFPAEAEEVSALLHRADQRLYAHKIAG</sequence>
<keyword evidence="4" id="KW-0614">Plasmid</keyword>
<dbReference type="InterPro" id="IPR000700">
    <property type="entry name" value="PAS-assoc_C"/>
</dbReference>
<protein>
    <recommendedName>
        <fullName evidence="6">Diguanylate cyclase</fullName>
    </recommendedName>
</protein>
<reference evidence="4" key="1">
    <citation type="submission" date="2022-07" db="EMBL/GenBank/DDBJ databases">
        <title>Complete Genome Sequence of the Radioresistant Bacterium Deinococcus aetherius ST0316, Isolated from the Air Dust collected in Lower Stratosphere above Japan.</title>
        <authorList>
            <person name="Satoh K."/>
            <person name="Hagiwara K."/>
            <person name="Katsumata K."/>
            <person name="Kubo A."/>
            <person name="Yokobori S."/>
            <person name="Yamagishi A."/>
            <person name="Oono Y."/>
            <person name="Narumi I."/>
        </authorList>
    </citation>
    <scope>NUCLEOTIDE SEQUENCE</scope>
    <source>
        <strain evidence="4">ST0316</strain>
        <plasmid evidence="4">pDAETH-5</plasmid>
    </source>
</reference>
<dbReference type="InterPro" id="IPR035965">
    <property type="entry name" value="PAS-like_dom_sf"/>
</dbReference>
<gene>
    <name evidence="4" type="ORF">DAETH_48890</name>
</gene>
<name>A0ABM8AM47_9DEIO</name>
<dbReference type="InterPro" id="IPR029787">
    <property type="entry name" value="Nucleotide_cyclase"/>
</dbReference>
<dbReference type="Gene3D" id="3.30.450.20">
    <property type="entry name" value="PAS domain"/>
    <property type="match status" value="1"/>
</dbReference>
<geneLocation type="plasmid" evidence="4 5">
    <name>pDAETH-5</name>
</geneLocation>
<dbReference type="PANTHER" id="PTHR46663:SF4">
    <property type="entry name" value="DIGUANYLATE CYCLASE DGCT-RELATED"/>
    <property type="match status" value="1"/>
</dbReference>
<dbReference type="CDD" id="cd01949">
    <property type="entry name" value="GGDEF"/>
    <property type="match status" value="1"/>
</dbReference>
<dbReference type="PROSITE" id="PS50113">
    <property type="entry name" value="PAC"/>
    <property type="match status" value="1"/>
</dbReference>
<evidence type="ECO:0000313" key="5">
    <source>
        <dbReference type="Proteomes" id="UP001064971"/>
    </source>
</evidence>
<dbReference type="SUPFAM" id="SSF55785">
    <property type="entry name" value="PYP-like sensor domain (PAS domain)"/>
    <property type="match status" value="1"/>
</dbReference>
<dbReference type="RefSeq" id="WP_264778990.1">
    <property type="nucleotide sequence ID" value="NZ_AP026565.1"/>
</dbReference>
<dbReference type="PANTHER" id="PTHR46663">
    <property type="entry name" value="DIGUANYLATE CYCLASE DGCT-RELATED"/>
    <property type="match status" value="1"/>
</dbReference>
<dbReference type="Gene3D" id="3.30.70.270">
    <property type="match status" value="1"/>
</dbReference>
<evidence type="ECO:0000313" key="4">
    <source>
        <dbReference type="EMBL" id="BDP44920.1"/>
    </source>
</evidence>
<proteinExistence type="predicted"/>
<accession>A0ABM8AM47</accession>
<dbReference type="InterPro" id="IPR043128">
    <property type="entry name" value="Rev_trsase/Diguanyl_cyclase"/>
</dbReference>
<evidence type="ECO:0000259" key="1">
    <source>
        <dbReference type="PROSITE" id="PS50112"/>
    </source>
</evidence>
<dbReference type="SMART" id="SM00091">
    <property type="entry name" value="PAS"/>
    <property type="match status" value="1"/>
</dbReference>
<organism evidence="4 5">
    <name type="scientific">Deinococcus aetherius</name>
    <dbReference type="NCBI Taxonomy" id="200252"/>
    <lineage>
        <taxon>Bacteria</taxon>
        <taxon>Thermotogati</taxon>
        <taxon>Deinococcota</taxon>
        <taxon>Deinococci</taxon>
        <taxon>Deinococcales</taxon>
        <taxon>Deinococcaceae</taxon>
        <taxon>Deinococcus</taxon>
    </lineage>
</organism>
<evidence type="ECO:0008006" key="6">
    <source>
        <dbReference type="Google" id="ProtNLM"/>
    </source>
</evidence>
<dbReference type="InterPro" id="IPR052163">
    <property type="entry name" value="DGC-Regulatory_Protein"/>
</dbReference>
<feature type="domain" description="PAS" evidence="1">
    <location>
        <begin position="13"/>
        <end position="77"/>
    </location>
</feature>
<dbReference type="InterPro" id="IPR000014">
    <property type="entry name" value="PAS"/>
</dbReference>
<dbReference type="SMART" id="SM00267">
    <property type="entry name" value="GGDEF"/>
    <property type="match status" value="1"/>
</dbReference>